<evidence type="ECO:0000313" key="2">
    <source>
        <dbReference type="Proteomes" id="UP001054837"/>
    </source>
</evidence>
<evidence type="ECO:0000313" key="1">
    <source>
        <dbReference type="EMBL" id="GIY66106.1"/>
    </source>
</evidence>
<comment type="caution">
    <text evidence="1">The sequence shown here is derived from an EMBL/GenBank/DDBJ whole genome shotgun (WGS) entry which is preliminary data.</text>
</comment>
<proteinExistence type="predicted"/>
<dbReference type="AlphaFoldDB" id="A0AAV4V864"/>
<name>A0AAV4V864_9ARAC</name>
<gene>
    <name evidence="1" type="ORF">CDAR_513921</name>
</gene>
<accession>A0AAV4V864</accession>
<sequence length="104" mass="12232">MGQRKSNILTQISIFPNLRKSHRAEKDEKSLREVGPRDLLRFLQGVIRRGTQLEWKNHEMVCHPFQSETFTSNVRSWVTRDDIRRLAKSIGSKLSTLRKILDML</sequence>
<organism evidence="1 2">
    <name type="scientific">Caerostris darwini</name>
    <dbReference type="NCBI Taxonomy" id="1538125"/>
    <lineage>
        <taxon>Eukaryota</taxon>
        <taxon>Metazoa</taxon>
        <taxon>Ecdysozoa</taxon>
        <taxon>Arthropoda</taxon>
        <taxon>Chelicerata</taxon>
        <taxon>Arachnida</taxon>
        <taxon>Araneae</taxon>
        <taxon>Araneomorphae</taxon>
        <taxon>Entelegynae</taxon>
        <taxon>Araneoidea</taxon>
        <taxon>Araneidae</taxon>
        <taxon>Caerostris</taxon>
    </lineage>
</organism>
<keyword evidence="2" id="KW-1185">Reference proteome</keyword>
<dbReference type="EMBL" id="BPLQ01012536">
    <property type="protein sequence ID" value="GIY66106.1"/>
    <property type="molecule type" value="Genomic_DNA"/>
</dbReference>
<reference evidence="1 2" key="1">
    <citation type="submission" date="2021-06" db="EMBL/GenBank/DDBJ databases">
        <title>Caerostris darwini draft genome.</title>
        <authorList>
            <person name="Kono N."/>
            <person name="Arakawa K."/>
        </authorList>
    </citation>
    <scope>NUCLEOTIDE SEQUENCE [LARGE SCALE GENOMIC DNA]</scope>
</reference>
<protein>
    <submittedName>
        <fullName evidence="1">Uncharacterized protein</fullName>
    </submittedName>
</protein>
<dbReference type="Proteomes" id="UP001054837">
    <property type="component" value="Unassembled WGS sequence"/>
</dbReference>